<accession>A0A2A7VQE4</accession>
<gene>
    <name evidence="3" type="ORF">CN684_31240</name>
</gene>
<dbReference type="InterPro" id="IPR009045">
    <property type="entry name" value="Zn_M74/Hedgehog-like"/>
</dbReference>
<name>A0A2A7VQE4_9BACI</name>
<evidence type="ECO:0008006" key="5">
    <source>
        <dbReference type="Google" id="ProtNLM"/>
    </source>
</evidence>
<evidence type="ECO:0000256" key="1">
    <source>
        <dbReference type="SAM" id="MobiDB-lite"/>
    </source>
</evidence>
<protein>
    <recommendedName>
        <fullName evidence="5">Peptidase M15</fullName>
    </recommendedName>
</protein>
<feature type="region of interest" description="Disordered" evidence="1">
    <location>
        <begin position="27"/>
        <end position="51"/>
    </location>
</feature>
<keyword evidence="2" id="KW-0472">Membrane</keyword>
<dbReference type="Gene3D" id="3.30.1380.10">
    <property type="match status" value="1"/>
</dbReference>
<dbReference type="AlphaFoldDB" id="A0A2A7VQE4"/>
<sequence>MSGTMGLKFNEKLQEAYNKATATGLRLTSGYRPGSTGPKGKPDSHSQGMAMDFAGSPAQMKLFAEWSKKSGLFTEVLYQTAGHYDHVHVGWEQGKHQAGKVYVGDGTLIDQVVGALGTGDFQTVGGGAGGGAPGGGDKSGMLTSVFNGTMRAVLSVLCIGIAVYFFMRAFPNLKMNI</sequence>
<evidence type="ECO:0000313" key="3">
    <source>
        <dbReference type="EMBL" id="PEI99661.1"/>
    </source>
</evidence>
<dbReference type="Proteomes" id="UP000220045">
    <property type="component" value="Unassembled WGS sequence"/>
</dbReference>
<feature type="transmembrane region" description="Helical" evidence="2">
    <location>
        <begin position="148"/>
        <end position="167"/>
    </location>
</feature>
<dbReference type="EMBL" id="NUEL01000085">
    <property type="protein sequence ID" value="PEI99661.1"/>
    <property type="molecule type" value="Genomic_DNA"/>
</dbReference>
<keyword evidence="2" id="KW-0812">Transmembrane</keyword>
<organism evidence="3 4">
    <name type="scientific">Bacillus wiedmannii</name>
    <dbReference type="NCBI Taxonomy" id="1890302"/>
    <lineage>
        <taxon>Bacteria</taxon>
        <taxon>Bacillati</taxon>
        <taxon>Bacillota</taxon>
        <taxon>Bacilli</taxon>
        <taxon>Bacillales</taxon>
        <taxon>Bacillaceae</taxon>
        <taxon>Bacillus</taxon>
        <taxon>Bacillus cereus group</taxon>
    </lineage>
</organism>
<evidence type="ECO:0000256" key="2">
    <source>
        <dbReference type="SAM" id="Phobius"/>
    </source>
</evidence>
<reference evidence="3 4" key="1">
    <citation type="submission" date="2017-09" db="EMBL/GenBank/DDBJ databases">
        <title>Large-scale bioinformatics analysis of Bacillus genomes uncovers conserved roles of natural products in bacterial physiology.</title>
        <authorList>
            <consortium name="Agbiome Team Llc"/>
            <person name="Bleich R.M."/>
            <person name="Grubbs K.J."/>
            <person name="Santa Maria K.C."/>
            <person name="Allen S.E."/>
            <person name="Farag S."/>
            <person name="Shank E.A."/>
            <person name="Bowers A."/>
        </authorList>
    </citation>
    <scope>NUCLEOTIDE SEQUENCE [LARGE SCALE GENOMIC DNA]</scope>
    <source>
        <strain evidence="3 4">AFS004017</strain>
    </source>
</reference>
<dbReference type="RefSeq" id="WP_098096923.1">
    <property type="nucleotide sequence ID" value="NZ_NUEL01000085.1"/>
</dbReference>
<comment type="caution">
    <text evidence="3">The sequence shown here is derived from an EMBL/GenBank/DDBJ whole genome shotgun (WGS) entry which is preliminary data.</text>
</comment>
<keyword evidence="2" id="KW-1133">Transmembrane helix</keyword>
<evidence type="ECO:0000313" key="4">
    <source>
        <dbReference type="Proteomes" id="UP000220045"/>
    </source>
</evidence>
<dbReference type="SUPFAM" id="SSF55166">
    <property type="entry name" value="Hedgehog/DD-peptidase"/>
    <property type="match status" value="1"/>
</dbReference>
<proteinExistence type="predicted"/>